<protein>
    <recommendedName>
        <fullName evidence="3">F-box domain-containing protein</fullName>
    </recommendedName>
</protein>
<dbReference type="HOGENOM" id="CLU_1890763_0_0_1"/>
<dbReference type="AlphaFoldDB" id="A0A0C3GNV1"/>
<evidence type="ECO:0008006" key="3">
    <source>
        <dbReference type="Google" id="ProtNLM"/>
    </source>
</evidence>
<dbReference type="EMBL" id="KN832970">
    <property type="protein sequence ID" value="KIM92211.1"/>
    <property type="molecule type" value="Genomic_DNA"/>
</dbReference>
<reference evidence="2" key="2">
    <citation type="submission" date="2015-01" db="EMBL/GenBank/DDBJ databases">
        <title>Evolutionary Origins and Diversification of the Mycorrhizal Mutualists.</title>
        <authorList>
            <consortium name="DOE Joint Genome Institute"/>
            <consortium name="Mycorrhizal Genomics Consortium"/>
            <person name="Kohler A."/>
            <person name="Kuo A."/>
            <person name="Nagy L.G."/>
            <person name="Floudas D."/>
            <person name="Copeland A."/>
            <person name="Barry K.W."/>
            <person name="Cichocki N."/>
            <person name="Veneault-Fourrey C."/>
            <person name="LaButti K."/>
            <person name="Lindquist E.A."/>
            <person name="Lipzen A."/>
            <person name="Lundell T."/>
            <person name="Morin E."/>
            <person name="Murat C."/>
            <person name="Riley R."/>
            <person name="Ohm R."/>
            <person name="Sun H."/>
            <person name="Tunlid A."/>
            <person name="Henrissat B."/>
            <person name="Grigoriev I.V."/>
            <person name="Hibbett D.S."/>
            <person name="Martin F."/>
        </authorList>
    </citation>
    <scope>NUCLEOTIDE SEQUENCE [LARGE SCALE GENOMIC DNA]</scope>
    <source>
        <strain evidence="2">F 1598</strain>
    </source>
</reference>
<dbReference type="InParanoid" id="A0A0C3GNV1"/>
<keyword evidence="2" id="KW-1185">Reference proteome</keyword>
<organism evidence="1 2">
    <name type="scientific">Piloderma croceum (strain F 1598)</name>
    <dbReference type="NCBI Taxonomy" id="765440"/>
    <lineage>
        <taxon>Eukaryota</taxon>
        <taxon>Fungi</taxon>
        <taxon>Dikarya</taxon>
        <taxon>Basidiomycota</taxon>
        <taxon>Agaricomycotina</taxon>
        <taxon>Agaricomycetes</taxon>
        <taxon>Agaricomycetidae</taxon>
        <taxon>Atheliales</taxon>
        <taxon>Atheliaceae</taxon>
        <taxon>Piloderma</taxon>
    </lineage>
</organism>
<gene>
    <name evidence="1" type="ORF">PILCRDRAFT_50606</name>
</gene>
<proteinExistence type="predicted"/>
<feature type="non-terminal residue" evidence="1">
    <location>
        <position position="135"/>
    </location>
</feature>
<feature type="non-terminal residue" evidence="1">
    <location>
        <position position="1"/>
    </location>
</feature>
<accession>A0A0C3GNV1</accession>
<sequence>LTLPALRYLCVREKEIPFDISDGLVDYWDYSWPQEEVTSFFTRSSCLLEELVLIQLHLSKGDLIDCLQHTSPSLTNITVKDCKYMCVDDTVLARLTYHGQTSFLCPNLESIEFVGTATFSHGALADMVHSRWESS</sequence>
<name>A0A0C3GNV1_PILCF</name>
<evidence type="ECO:0000313" key="2">
    <source>
        <dbReference type="Proteomes" id="UP000054166"/>
    </source>
</evidence>
<reference evidence="1 2" key="1">
    <citation type="submission" date="2014-04" db="EMBL/GenBank/DDBJ databases">
        <authorList>
            <consortium name="DOE Joint Genome Institute"/>
            <person name="Kuo A."/>
            <person name="Tarkka M."/>
            <person name="Buscot F."/>
            <person name="Kohler A."/>
            <person name="Nagy L.G."/>
            <person name="Floudas D."/>
            <person name="Copeland A."/>
            <person name="Barry K.W."/>
            <person name="Cichocki N."/>
            <person name="Veneault-Fourrey C."/>
            <person name="LaButti K."/>
            <person name="Lindquist E.A."/>
            <person name="Lipzen A."/>
            <person name="Lundell T."/>
            <person name="Morin E."/>
            <person name="Murat C."/>
            <person name="Sun H."/>
            <person name="Tunlid A."/>
            <person name="Henrissat B."/>
            <person name="Grigoriev I.V."/>
            <person name="Hibbett D.S."/>
            <person name="Martin F."/>
            <person name="Nordberg H.P."/>
            <person name="Cantor M.N."/>
            <person name="Hua S.X."/>
        </authorList>
    </citation>
    <scope>NUCLEOTIDE SEQUENCE [LARGE SCALE GENOMIC DNA]</scope>
    <source>
        <strain evidence="1 2">F 1598</strain>
    </source>
</reference>
<dbReference type="Proteomes" id="UP000054166">
    <property type="component" value="Unassembled WGS sequence"/>
</dbReference>
<evidence type="ECO:0000313" key="1">
    <source>
        <dbReference type="EMBL" id="KIM92211.1"/>
    </source>
</evidence>